<evidence type="ECO:0000256" key="3">
    <source>
        <dbReference type="ARBA" id="ARBA00022771"/>
    </source>
</evidence>
<dbReference type="Proteomes" id="UP001203852">
    <property type="component" value="Unassembled WGS sequence"/>
</dbReference>
<dbReference type="GO" id="GO:0000981">
    <property type="term" value="F:DNA-binding transcription factor activity, RNA polymerase II-specific"/>
    <property type="evidence" value="ECO:0007669"/>
    <property type="project" value="UniProtKB-ARBA"/>
</dbReference>
<feature type="domain" description="C2H2-type" evidence="7">
    <location>
        <begin position="195"/>
        <end position="222"/>
    </location>
</feature>
<dbReference type="Gene3D" id="3.30.160.60">
    <property type="entry name" value="Classic Zinc Finger"/>
    <property type="match status" value="4"/>
</dbReference>
<feature type="domain" description="C2H2-type" evidence="7">
    <location>
        <begin position="223"/>
        <end position="252"/>
    </location>
</feature>
<dbReference type="GO" id="GO:0005667">
    <property type="term" value="C:transcription regulator complex"/>
    <property type="evidence" value="ECO:0007669"/>
    <property type="project" value="TreeGrafter"/>
</dbReference>
<evidence type="ECO:0000256" key="1">
    <source>
        <dbReference type="ARBA" id="ARBA00022723"/>
    </source>
</evidence>
<feature type="region of interest" description="Disordered" evidence="6">
    <location>
        <begin position="259"/>
        <end position="391"/>
    </location>
</feature>
<dbReference type="AlphaFoldDB" id="A0AAN6DUV7"/>
<comment type="caution">
    <text evidence="8">The sequence shown here is derived from an EMBL/GenBank/DDBJ whole genome shotgun (WGS) entry which is preliminary data.</text>
</comment>
<keyword evidence="3 5" id="KW-0863">Zinc-finger</keyword>
<feature type="region of interest" description="Disordered" evidence="6">
    <location>
        <begin position="428"/>
        <end position="448"/>
    </location>
</feature>
<sequence>MQTANQRFDYASYQKPQSEAVYQQALRQSLPYPAKGGMEIGGLLNARNAAAADAELRRQLQQSMHMDGGVAYAMSQAPMAHHQHAMHAPGMQYMGQPQHNPQLYAQSFIPRHDTQHAVAEDNFGAMRPKNEGAPKAFACSTCSKGFARRSDLARHERIHSGIRPHACDFPGCGKQFIQRSALTVHARVHTGEKPHMCERCGKPFSDSSSLARHRRIHSGKRPYKCPYANCQKTFTRRTTLTRHQNHHTGTIEQAAAETNAKLSTTQPQTQSIYGSTSGSSRNSTASPADRPLSVSPNSELPPMANGMHRQSSDYGFLPQNHQSLPPHMRSDYQQNSARSTPNMNGHQLQNYTRPSQQRPTTSHPQNYGGPPQPMEPPATGTGSGSGNASPHMGALAWAQQNATGNHPAANNMDNYAYPDPGYGGHAALYYPGSSIRRPQSTEPSDPGYDMRGRHPHMAHHMPVTADWSAMPIAVQDNRQERYVM</sequence>
<proteinExistence type="predicted"/>
<accession>A0AAN6DUV7</accession>
<dbReference type="PANTHER" id="PTHR14003:SF20">
    <property type="entry name" value="FINGER DOMAIN PROTEIN, PUTATIVE (AFU_ORTHOLOGUE AFUA_4G10380)-RELATED"/>
    <property type="match status" value="1"/>
</dbReference>
<evidence type="ECO:0000313" key="8">
    <source>
        <dbReference type="EMBL" id="KAI1612616.1"/>
    </source>
</evidence>
<feature type="domain" description="C2H2-type" evidence="7">
    <location>
        <begin position="165"/>
        <end position="194"/>
    </location>
</feature>
<dbReference type="FunFam" id="3.30.160.60:FF:000925">
    <property type="entry name" value="Zinc finger protein 668"/>
    <property type="match status" value="1"/>
</dbReference>
<dbReference type="SUPFAM" id="SSF57667">
    <property type="entry name" value="beta-beta-alpha zinc fingers"/>
    <property type="match status" value="2"/>
</dbReference>
<keyword evidence="2" id="KW-0677">Repeat</keyword>
<keyword evidence="4" id="KW-0862">Zinc</keyword>
<feature type="compositionally biased region" description="Polar residues" evidence="6">
    <location>
        <begin position="260"/>
        <end position="270"/>
    </location>
</feature>
<dbReference type="GO" id="GO:0008270">
    <property type="term" value="F:zinc ion binding"/>
    <property type="evidence" value="ECO:0007669"/>
    <property type="project" value="UniProtKB-KW"/>
</dbReference>
<dbReference type="GO" id="GO:0000785">
    <property type="term" value="C:chromatin"/>
    <property type="evidence" value="ECO:0007669"/>
    <property type="project" value="TreeGrafter"/>
</dbReference>
<feature type="compositionally biased region" description="Polar residues" evidence="6">
    <location>
        <begin position="331"/>
        <end position="365"/>
    </location>
</feature>
<dbReference type="PROSITE" id="PS00028">
    <property type="entry name" value="ZINC_FINGER_C2H2_1"/>
    <property type="match status" value="4"/>
</dbReference>
<feature type="domain" description="C2H2-type" evidence="7">
    <location>
        <begin position="137"/>
        <end position="164"/>
    </location>
</feature>
<dbReference type="PROSITE" id="PS50157">
    <property type="entry name" value="ZINC_FINGER_C2H2_2"/>
    <property type="match status" value="4"/>
</dbReference>
<keyword evidence="1" id="KW-0479">Metal-binding</keyword>
<dbReference type="SMART" id="SM00355">
    <property type="entry name" value="ZnF_C2H2"/>
    <property type="match status" value="4"/>
</dbReference>
<dbReference type="PANTHER" id="PTHR14003">
    <property type="entry name" value="TRANSCRIPTIONAL REPRESSOR PROTEIN YY"/>
    <property type="match status" value="1"/>
</dbReference>
<dbReference type="EMBL" id="MU404354">
    <property type="protein sequence ID" value="KAI1612616.1"/>
    <property type="molecule type" value="Genomic_DNA"/>
</dbReference>
<protein>
    <submittedName>
        <fullName evidence="8">KRAB and SCAN domains-containing zinc finger protein</fullName>
    </submittedName>
</protein>
<dbReference type="FunFam" id="3.30.160.60:FF:000125">
    <property type="entry name" value="Putative zinc finger protein 143"/>
    <property type="match status" value="1"/>
</dbReference>
<dbReference type="Pfam" id="PF00096">
    <property type="entry name" value="zf-C2H2"/>
    <property type="match status" value="4"/>
</dbReference>
<evidence type="ECO:0000256" key="6">
    <source>
        <dbReference type="SAM" id="MobiDB-lite"/>
    </source>
</evidence>
<evidence type="ECO:0000256" key="2">
    <source>
        <dbReference type="ARBA" id="ARBA00022737"/>
    </source>
</evidence>
<evidence type="ECO:0000313" key="9">
    <source>
        <dbReference type="Proteomes" id="UP001203852"/>
    </source>
</evidence>
<keyword evidence="9" id="KW-1185">Reference proteome</keyword>
<evidence type="ECO:0000256" key="5">
    <source>
        <dbReference type="PROSITE-ProRule" id="PRU00042"/>
    </source>
</evidence>
<evidence type="ECO:0000259" key="7">
    <source>
        <dbReference type="PROSITE" id="PS50157"/>
    </source>
</evidence>
<reference evidence="8" key="1">
    <citation type="journal article" date="2022" name="bioRxiv">
        <title>Deciphering the potential niche of two novel black yeast fungi from a biological soil crust based on their genomes, phenotypes, and melanin regulation.</title>
        <authorList>
            <consortium name="DOE Joint Genome Institute"/>
            <person name="Carr E.C."/>
            <person name="Barton Q."/>
            <person name="Grambo S."/>
            <person name="Sullivan M."/>
            <person name="Renfro C.M."/>
            <person name="Kuo A."/>
            <person name="Pangilinan J."/>
            <person name="Lipzen A."/>
            <person name="Keymanesh K."/>
            <person name="Savage E."/>
            <person name="Barry K."/>
            <person name="Grigoriev I.V."/>
            <person name="Riekhof W.R."/>
            <person name="Harris S.S."/>
        </authorList>
    </citation>
    <scope>NUCLEOTIDE SEQUENCE</scope>
    <source>
        <strain evidence="8">JF 03-4F</strain>
    </source>
</reference>
<evidence type="ECO:0000256" key="4">
    <source>
        <dbReference type="ARBA" id="ARBA00022833"/>
    </source>
</evidence>
<feature type="compositionally biased region" description="Low complexity" evidence="6">
    <location>
        <begin position="271"/>
        <end position="286"/>
    </location>
</feature>
<dbReference type="FunFam" id="3.30.160.60:FF:000690">
    <property type="entry name" value="Zinc finger protein 354C"/>
    <property type="match status" value="1"/>
</dbReference>
<name>A0AAN6DUV7_9EURO</name>
<dbReference type="InterPro" id="IPR013087">
    <property type="entry name" value="Znf_C2H2_type"/>
</dbReference>
<organism evidence="8 9">
    <name type="scientific">Exophiala viscosa</name>
    <dbReference type="NCBI Taxonomy" id="2486360"/>
    <lineage>
        <taxon>Eukaryota</taxon>
        <taxon>Fungi</taxon>
        <taxon>Dikarya</taxon>
        <taxon>Ascomycota</taxon>
        <taxon>Pezizomycotina</taxon>
        <taxon>Eurotiomycetes</taxon>
        <taxon>Chaetothyriomycetidae</taxon>
        <taxon>Chaetothyriales</taxon>
        <taxon>Herpotrichiellaceae</taxon>
        <taxon>Exophiala</taxon>
    </lineage>
</organism>
<dbReference type="GO" id="GO:0000978">
    <property type="term" value="F:RNA polymerase II cis-regulatory region sequence-specific DNA binding"/>
    <property type="evidence" value="ECO:0007669"/>
    <property type="project" value="TreeGrafter"/>
</dbReference>
<feature type="compositionally biased region" description="Polar residues" evidence="6">
    <location>
        <begin position="308"/>
        <end position="323"/>
    </location>
</feature>
<dbReference type="InterPro" id="IPR036236">
    <property type="entry name" value="Znf_C2H2_sf"/>
</dbReference>
<gene>
    <name evidence="8" type="ORF">EDD36DRAFT_242265</name>
</gene>